<proteinExistence type="predicted"/>
<reference evidence="1" key="1">
    <citation type="journal article" date="2018" name="Vet. Microbiol.">
        <title>Characterization of plasmids harboring blaCTX-M genes in Escherichia coli from French pigs.</title>
        <authorList>
            <person name="Lucas P."/>
            <person name="Jouy E."/>
            <person name="Le Devendec L."/>
            <person name="de Boisseson C."/>
            <person name="Perrin-Guyomard A."/>
            <person name="Jove T."/>
            <person name="Blanchard Y."/>
            <person name="Touzain F."/>
            <person name="Kempf I."/>
        </authorList>
    </citation>
    <scope>NUCLEOTIDE SEQUENCE</scope>
    <source>
        <strain evidence="1">13-078</strain>
        <plasmid evidence="1">p13-078</plasmid>
    </source>
</reference>
<dbReference type="EMBL" id="MH847453">
    <property type="protein sequence ID" value="AYU69231.1"/>
    <property type="molecule type" value="Genomic_DNA"/>
</dbReference>
<protein>
    <submittedName>
        <fullName evidence="1">Shufflon protein C</fullName>
    </submittedName>
</protein>
<accession>A0A3G4RU40</accession>
<sequence length="132" mass="14247">MGILCVAHSGNGTEVELPQITCGGKLSNFEFSTYCPPRTGLALGQCQSGTWGAPKIQFTTQTYNIAKNTRNLRLGVHAYCSWTYLNGSPFGGFQQVYSDQNNVWYVSNYAWGNYESGGTISVTCLNLPGAGA</sequence>
<keyword evidence="1" id="KW-0614">Plasmid</keyword>
<name>A0A3G4RU40_ECOLX</name>
<dbReference type="AlphaFoldDB" id="A0A3G4RU40"/>
<geneLocation type="plasmid" evidence="1">
    <name>p13-078</name>
</geneLocation>
<organism evidence="1">
    <name type="scientific">Escherichia coli</name>
    <dbReference type="NCBI Taxonomy" id="562"/>
    <lineage>
        <taxon>Bacteria</taxon>
        <taxon>Pseudomonadati</taxon>
        <taxon>Pseudomonadota</taxon>
        <taxon>Gammaproteobacteria</taxon>
        <taxon>Enterobacterales</taxon>
        <taxon>Enterobacteriaceae</taxon>
        <taxon>Escherichia</taxon>
    </lineage>
</organism>
<evidence type="ECO:0000313" key="1">
    <source>
        <dbReference type="EMBL" id="AYU69231.1"/>
    </source>
</evidence>
<gene>
    <name evidence="1" type="ORF">D0369_00068</name>
</gene>